<dbReference type="Proteomes" id="UP000316541">
    <property type="component" value="Unassembled WGS sequence"/>
</dbReference>
<sequence>MPLARLPVRAVQRGEPERPGHRTGAVLPDPHTRRVDRGAPSAGRGHRASRQRAGPPAGGAAVRRRSSALTEVREAPARQERKTATRVLVEHHEVLRGLLRKLTETPRSEPGRRQALADELFDELWMHERIEEDIFYPAVRDITPAIAAAWSEHRQLTDQLAAFVRADPSRERFDRELGVLHDVLVSHAHLDEELEMFPEVERFADADLLVDVGDRLQTRLEQLRSSQRIRAFLRLQRALLRRTAR</sequence>
<name>A0A544YW14_9ACTN</name>
<accession>A0A544YW14</accession>
<feature type="domain" description="Hemerythrin-like" evidence="2">
    <location>
        <begin position="84"/>
        <end position="198"/>
    </location>
</feature>
<dbReference type="EMBL" id="VIRM01000014">
    <property type="protein sequence ID" value="TQS20955.1"/>
    <property type="molecule type" value="Genomic_DNA"/>
</dbReference>
<comment type="caution">
    <text evidence="3">The sequence shown here is derived from an EMBL/GenBank/DDBJ whole genome shotgun (WGS) entry which is preliminary data.</text>
</comment>
<dbReference type="InterPro" id="IPR012312">
    <property type="entry name" value="Hemerythrin-like"/>
</dbReference>
<evidence type="ECO:0000313" key="4">
    <source>
        <dbReference type="Proteomes" id="UP000316541"/>
    </source>
</evidence>
<gene>
    <name evidence="3" type="ORF">FLX08_14080</name>
</gene>
<evidence type="ECO:0000256" key="1">
    <source>
        <dbReference type="SAM" id="MobiDB-lite"/>
    </source>
</evidence>
<feature type="compositionally biased region" description="Low complexity" evidence="1">
    <location>
        <begin position="51"/>
        <end position="61"/>
    </location>
</feature>
<dbReference type="PANTHER" id="PTHR35585:SF1">
    <property type="entry name" value="HHE DOMAIN PROTEIN (AFU_ORTHOLOGUE AFUA_4G00730)"/>
    <property type="match status" value="1"/>
</dbReference>
<dbReference type="Gene3D" id="1.20.120.520">
    <property type="entry name" value="nmb1532 protein domain like"/>
    <property type="match status" value="1"/>
</dbReference>
<reference evidence="3 4" key="1">
    <citation type="submission" date="2019-07" db="EMBL/GenBank/DDBJ databases">
        <title>Microbispora hainanensis DSM 45428.</title>
        <authorList>
            <person name="Thawai C."/>
        </authorList>
    </citation>
    <scope>NUCLEOTIDE SEQUENCE [LARGE SCALE GENOMIC DNA]</scope>
    <source>
        <strain evidence="3 4">DSM 45428</strain>
    </source>
</reference>
<protein>
    <submittedName>
        <fullName evidence="3">Hemerythrin domain-containing protein</fullName>
    </submittedName>
</protein>
<evidence type="ECO:0000259" key="2">
    <source>
        <dbReference type="Pfam" id="PF01814"/>
    </source>
</evidence>
<dbReference type="PANTHER" id="PTHR35585">
    <property type="entry name" value="HHE DOMAIN PROTEIN (AFU_ORTHOLOGUE AFUA_4G00730)"/>
    <property type="match status" value="1"/>
</dbReference>
<feature type="region of interest" description="Disordered" evidence="1">
    <location>
        <begin position="1"/>
        <end position="82"/>
    </location>
</feature>
<dbReference type="AlphaFoldDB" id="A0A544YW14"/>
<feature type="compositionally biased region" description="Basic and acidic residues" evidence="1">
    <location>
        <begin position="71"/>
        <end position="82"/>
    </location>
</feature>
<dbReference type="Pfam" id="PF01814">
    <property type="entry name" value="Hemerythrin"/>
    <property type="match status" value="1"/>
</dbReference>
<evidence type="ECO:0000313" key="3">
    <source>
        <dbReference type="EMBL" id="TQS20955.1"/>
    </source>
</evidence>
<proteinExistence type="predicted"/>
<organism evidence="3 4">
    <name type="scientific">Microbispora hainanensis</name>
    <dbReference type="NCBI Taxonomy" id="568844"/>
    <lineage>
        <taxon>Bacteria</taxon>
        <taxon>Bacillati</taxon>
        <taxon>Actinomycetota</taxon>
        <taxon>Actinomycetes</taxon>
        <taxon>Streptosporangiales</taxon>
        <taxon>Streptosporangiaceae</taxon>
        <taxon>Microbispora</taxon>
    </lineage>
</organism>